<dbReference type="InterPro" id="IPR000014">
    <property type="entry name" value="PAS"/>
</dbReference>
<keyword evidence="3" id="KW-0472">Membrane</keyword>
<organism evidence="5 6">
    <name type="scientific">Pedobacter heparinus (strain ATCC 13125 / DSM 2366 / CIP 104194 / JCM 7457 / NBRC 12017 / NCIMB 9290 / NRRL B-14731 / HIM 762-3)</name>
    <dbReference type="NCBI Taxonomy" id="485917"/>
    <lineage>
        <taxon>Bacteria</taxon>
        <taxon>Pseudomonadati</taxon>
        <taxon>Bacteroidota</taxon>
        <taxon>Sphingobacteriia</taxon>
        <taxon>Sphingobacteriales</taxon>
        <taxon>Sphingobacteriaceae</taxon>
        <taxon>Pedobacter</taxon>
    </lineage>
</organism>
<dbReference type="InterPro" id="IPR036097">
    <property type="entry name" value="HisK_dim/P_sf"/>
</dbReference>
<dbReference type="OrthoDB" id="6231665at2"/>
<evidence type="ECO:0000256" key="3">
    <source>
        <dbReference type="SAM" id="Phobius"/>
    </source>
</evidence>
<dbReference type="Gene3D" id="3.30.450.20">
    <property type="entry name" value="PAS domain"/>
    <property type="match status" value="1"/>
</dbReference>
<comment type="catalytic activity">
    <reaction evidence="1">
        <text>ATP + protein L-histidine = ADP + protein N-phospho-L-histidine.</text>
        <dbReference type="EC" id="2.7.13.3"/>
    </reaction>
</comment>
<evidence type="ECO:0000259" key="4">
    <source>
        <dbReference type="PROSITE" id="PS50112"/>
    </source>
</evidence>
<dbReference type="STRING" id="485917.Phep_1013"/>
<dbReference type="InterPro" id="IPR003661">
    <property type="entry name" value="HisK_dim/P_dom"/>
</dbReference>
<accession>C6Y321</accession>
<keyword evidence="3" id="KW-0812">Transmembrane</keyword>
<dbReference type="eggNOG" id="COG0784">
    <property type="taxonomic scope" value="Bacteria"/>
</dbReference>
<dbReference type="NCBIfam" id="TIGR00229">
    <property type="entry name" value="sensory_box"/>
    <property type="match status" value="1"/>
</dbReference>
<dbReference type="RefSeq" id="WP_012781178.1">
    <property type="nucleotide sequence ID" value="NC_013061.1"/>
</dbReference>
<sequence length="271" mass="31543">MKTRTQPLLANHIRIKKKIVLLYLLIGFTLLFVASVLINVFDSKHPETDFRFLHHYKYILFILITAVALYILLGIHYKDLSTIEDNYYKLFEGSPGAVYVMEKSGFRFLAVNDVMVRKYGYSREELLKMSALDIRPEVERKKLKDYLYSAHDEGHDTGIWLHQKKNGDLFYVLISHHSVKFQAQEAYAVIAIDIDQNIRNEKRLREIAWTNSHEIRKPVSNILGLAELIKTCDPMEPLDPRLVDLLSVSASELDIIVKKINLHAKELDRKF</sequence>
<protein>
    <recommendedName>
        <fullName evidence="2">histidine kinase</fullName>
        <ecNumber evidence="2">2.7.13.3</ecNumber>
    </recommendedName>
</protein>
<dbReference type="AlphaFoldDB" id="C6Y321"/>
<reference evidence="5 6" key="1">
    <citation type="journal article" date="2009" name="Stand. Genomic Sci.">
        <title>Complete genome sequence of Pedobacter heparinus type strain (HIM 762-3).</title>
        <authorList>
            <person name="Han C."/>
            <person name="Spring S."/>
            <person name="Lapidus A."/>
            <person name="Del Rio T.G."/>
            <person name="Tice H."/>
            <person name="Copeland A."/>
            <person name="Cheng J.F."/>
            <person name="Lucas S."/>
            <person name="Chen F."/>
            <person name="Nolan M."/>
            <person name="Bruce D."/>
            <person name="Goodwin L."/>
            <person name="Pitluck S."/>
            <person name="Ivanova N."/>
            <person name="Mavromatis K."/>
            <person name="Mikhailova N."/>
            <person name="Pati A."/>
            <person name="Chen A."/>
            <person name="Palaniappan K."/>
            <person name="Land M."/>
            <person name="Hauser L."/>
            <person name="Chang Y.J."/>
            <person name="Jeffries C.C."/>
            <person name="Saunders E."/>
            <person name="Chertkov O."/>
            <person name="Brettin T."/>
            <person name="Goker M."/>
            <person name="Rohde M."/>
            <person name="Bristow J."/>
            <person name="Eisen J.A."/>
            <person name="Markowitz V."/>
            <person name="Hugenholtz P."/>
            <person name="Kyrpides N.C."/>
            <person name="Klenk H.P."/>
            <person name="Detter J.C."/>
        </authorList>
    </citation>
    <scope>NUCLEOTIDE SEQUENCE [LARGE SCALE GENOMIC DNA]</scope>
    <source>
        <strain evidence="6">ATCC 13125 / DSM 2366 / CIP 104194 / JCM 7457 / NBRC 12017 / NCIMB 9290 / NRRL B-14731 / HIM 762-3</strain>
    </source>
</reference>
<keyword evidence="3" id="KW-1133">Transmembrane helix</keyword>
<keyword evidence="6" id="KW-1185">Reference proteome</keyword>
<evidence type="ECO:0000256" key="2">
    <source>
        <dbReference type="ARBA" id="ARBA00012438"/>
    </source>
</evidence>
<dbReference type="EC" id="2.7.13.3" evidence="2"/>
<dbReference type="HOGENOM" id="CLU_1026176_0_0_10"/>
<dbReference type="SUPFAM" id="SSF47384">
    <property type="entry name" value="Homodimeric domain of signal transducing histidine kinase"/>
    <property type="match status" value="1"/>
</dbReference>
<dbReference type="Proteomes" id="UP000000852">
    <property type="component" value="Chromosome"/>
</dbReference>
<feature type="domain" description="PAS" evidence="4">
    <location>
        <begin position="83"/>
        <end position="154"/>
    </location>
</feature>
<dbReference type="EMBL" id="CP001681">
    <property type="protein sequence ID" value="ACU03234.1"/>
    <property type="molecule type" value="Genomic_DNA"/>
</dbReference>
<dbReference type="SUPFAM" id="SSF55785">
    <property type="entry name" value="PYP-like sensor domain (PAS domain)"/>
    <property type="match status" value="1"/>
</dbReference>
<dbReference type="CDD" id="cd00130">
    <property type="entry name" value="PAS"/>
    <property type="match status" value="1"/>
</dbReference>
<feature type="transmembrane region" description="Helical" evidence="3">
    <location>
        <begin position="58"/>
        <end position="77"/>
    </location>
</feature>
<evidence type="ECO:0000313" key="6">
    <source>
        <dbReference type="Proteomes" id="UP000000852"/>
    </source>
</evidence>
<dbReference type="GO" id="GO:0000155">
    <property type="term" value="F:phosphorelay sensor kinase activity"/>
    <property type="evidence" value="ECO:0007669"/>
    <property type="project" value="InterPro"/>
</dbReference>
<name>C6Y321_PEDHD</name>
<gene>
    <name evidence="5" type="ordered locus">Phep_1013</name>
</gene>
<dbReference type="KEGG" id="phe:Phep_1013"/>
<dbReference type="CDD" id="cd00082">
    <property type="entry name" value="HisKA"/>
    <property type="match status" value="1"/>
</dbReference>
<proteinExistence type="predicted"/>
<evidence type="ECO:0000256" key="1">
    <source>
        <dbReference type="ARBA" id="ARBA00000085"/>
    </source>
</evidence>
<dbReference type="PROSITE" id="PS50112">
    <property type="entry name" value="PAS"/>
    <property type="match status" value="1"/>
</dbReference>
<evidence type="ECO:0000313" key="5">
    <source>
        <dbReference type="EMBL" id="ACU03234.1"/>
    </source>
</evidence>
<feature type="transmembrane region" description="Helical" evidence="3">
    <location>
        <begin position="20"/>
        <end position="38"/>
    </location>
</feature>
<dbReference type="InterPro" id="IPR035965">
    <property type="entry name" value="PAS-like_dom_sf"/>
</dbReference>